<evidence type="ECO:0008006" key="3">
    <source>
        <dbReference type="Google" id="ProtNLM"/>
    </source>
</evidence>
<dbReference type="PANTHER" id="PTHR30313:SF2">
    <property type="entry name" value="DNA PRIMASE"/>
    <property type="match status" value="1"/>
</dbReference>
<sequence>MPRDPQVTQYYKTLTAVPISDVARDLLGSRITEASAHRLECDCPHHQSTSKRSLHVFLDTNSWRCWGCQVGGDVLHLVEFIQSGQCTTKMRGSMTESHKAARDYLASRCGLKPLGAHRKSEAEIKAMEEAYFHKEQCLTALAAIAELFHRRLLENARALGWIRENYGLTMETITDLKIGIANLSSQETIEQLHTEFGIERRDAIRTGAFWLTENKMAKSLLKDRVTFPYWRGGRIVSMIGRKTPWSKKDTMGKYLKLLVHDPKKRPYVDPCMDNSTFYNEDCLLRKPEQVLITEGVTDCIAAMQQGLAVISPVTVGFPKRDVARLAEALAHVKHVFICQDNELSRVGLSGAIMTATLLEEKHIDARIVTLPLGRKQRDARDQLLKDFGIGPDSDPRNLKASLRDPSEEDLATVKRLIADAKIDLNGYFTLGYTAEEFQELLAEAKSPIEIKIAQLDITLDDKQRFKQRQPLMVEIAKLPEYLKEKCLKLIQQRYGKKAITLKALRSELRAGSKAAKAEKKSGDQRQQLATQLQAVKEGSCQEAMLKYRLAADDPSRVTNEELGQVVYQWFKENGAKFFYTQHEEPFVYFQNEILESGSRNVGRRRSYLSVFQKHTGLTKESSSGRVILETLRNLAREEGVQVANLAWIYSQTDTFTVYFNLNNDANEIACISPDGVRLLKNGDNPKGIVLRESDKMRPIQFIPDADPVEAAKLVDRIIMQNMTCAAHDRKFVMAWLSCFLLIDFAGTRPMTRFEGKQGSGKSAAGKMITTLIYGDPQLRTSTTPADYADAARNPLCALDNVEVKNVDTEKNQFFLLATTQAVREKIAIGTNSDVVKTPTKCLINTTGIEPLGAELGEIQTRLFTIEFDEAHGRSGFIEFSVLNEIRKHRDYILSALMIRTAGVLALIKAGWHQAAVELLENRLGNHNKKRCHDYLSLMYLMIICIEEPEEIVAALQTLRESFSFMIERLNEVTEETEADGNQIALGLSILFQAYRKALEADEARQTKDSSASFGERYLISFHSPFRIKKVLAKELLVSLQRVFKDFTGKPFGIQNARQLGHRLLNDRKAIEAAGFQLERVKGSGNRYRYTIEQVAFDEEMDAVEEAAENPERQSNEALVVAMTR</sequence>
<dbReference type="InterPro" id="IPR050219">
    <property type="entry name" value="DnaG_primase"/>
</dbReference>
<keyword evidence="2" id="KW-1185">Reference proteome</keyword>
<dbReference type="Gene3D" id="3.90.980.10">
    <property type="entry name" value="DNA primase, catalytic core, N-terminal domain"/>
    <property type="match status" value="1"/>
</dbReference>
<dbReference type="GO" id="GO:0006269">
    <property type="term" value="P:DNA replication, synthesis of primer"/>
    <property type="evidence" value="ECO:0007669"/>
    <property type="project" value="TreeGrafter"/>
</dbReference>
<dbReference type="SUPFAM" id="SSF57783">
    <property type="entry name" value="Zinc beta-ribbon"/>
    <property type="match status" value="1"/>
</dbReference>
<evidence type="ECO:0000313" key="1">
    <source>
        <dbReference type="EMBL" id="QTD54169.1"/>
    </source>
</evidence>
<dbReference type="Gene3D" id="3.40.1360.10">
    <property type="match status" value="1"/>
</dbReference>
<dbReference type="InterPro" id="IPR037068">
    <property type="entry name" value="DNA_primase_core_N_sf"/>
</dbReference>
<dbReference type="KEGG" id="scor:J3U87_17120"/>
<dbReference type="Gene3D" id="3.90.580.10">
    <property type="entry name" value="Zinc finger, CHC2-type domain"/>
    <property type="match status" value="1"/>
</dbReference>
<dbReference type="SUPFAM" id="SSF56731">
    <property type="entry name" value="DNA primase core"/>
    <property type="match status" value="1"/>
</dbReference>
<dbReference type="CDD" id="cd01029">
    <property type="entry name" value="TOPRIM_primases"/>
    <property type="match status" value="1"/>
</dbReference>
<dbReference type="InterPro" id="IPR034154">
    <property type="entry name" value="TOPRIM_DnaG/twinkle"/>
</dbReference>
<dbReference type="AlphaFoldDB" id="A0A8A4TW48"/>
<dbReference type="Proteomes" id="UP000663929">
    <property type="component" value="Chromosome"/>
</dbReference>
<dbReference type="GO" id="GO:0003677">
    <property type="term" value="F:DNA binding"/>
    <property type="evidence" value="ECO:0007669"/>
    <property type="project" value="InterPro"/>
</dbReference>
<dbReference type="RefSeq" id="WP_237384267.1">
    <property type="nucleotide sequence ID" value="NZ_CP071793.1"/>
</dbReference>
<reference evidence="1" key="1">
    <citation type="submission" date="2021-03" db="EMBL/GenBank/DDBJ databases">
        <title>Acanthopleuribacteraceae sp. M133.</title>
        <authorList>
            <person name="Wang G."/>
        </authorList>
    </citation>
    <scope>NUCLEOTIDE SEQUENCE</scope>
    <source>
        <strain evidence="1">M133</strain>
    </source>
</reference>
<gene>
    <name evidence="1" type="ORF">J3U87_17120</name>
</gene>
<dbReference type="GO" id="GO:0005737">
    <property type="term" value="C:cytoplasm"/>
    <property type="evidence" value="ECO:0007669"/>
    <property type="project" value="TreeGrafter"/>
</dbReference>
<dbReference type="GO" id="GO:0008270">
    <property type="term" value="F:zinc ion binding"/>
    <property type="evidence" value="ECO:0007669"/>
    <property type="project" value="InterPro"/>
</dbReference>
<name>A0A8A4TW48_SULCO</name>
<dbReference type="InterPro" id="IPR036977">
    <property type="entry name" value="DNA_primase_Znf_CHC2"/>
</dbReference>
<evidence type="ECO:0000313" key="2">
    <source>
        <dbReference type="Proteomes" id="UP000663929"/>
    </source>
</evidence>
<dbReference type="EMBL" id="CP071793">
    <property type="protein sequence ID" value="QTD54169.1"/>
    <property type="molecule type" value="Genomic_DNA"/>
</dbReference>
<proteinExistence type="predicted"/>
<dbReference type="PANTHER" id="PTHR30313">
    <property type="entry name" value="DNA PRIMASE"/>
    <property type="match status" value="1"/>
</dbReference>
<accession>A0A8A4TW48</accession>
<protein>
    <recommendedName>
        <fullName evidence="3">DNA primase</fullName>
    </recommendedName>
</protein>
<organism evidence="1 2">
    <name type="scientific">Sulfidibacter corallicola</name>
    <dbReference type="NCBI Taxonomy" id="2818388"/>
    <lineage>
        <taxon>Bacteria</taxon>
        <taxon>Pseudomonadati</taxon>
        <taxon>Acidobacteriota</taxon>
        <taxon>Holophagae</taxon>
        <taxon>Acanthopleuribacterales</taxon>
        <taxon>Acanthopleuribacteraceae</taxon>
        <taxon>Sulfidibacter</taxon>
    </lineage>
</organism>